<dbReference type="Pfam" id="PF03992">
    <property type="entry name" value="ABM"/>
    <property type="match status" value="1"/>
</dbReference>
<dbReference type="Proteomes" id="UP001168338">
    <property type="component" value="Unassembled WGS sequence"/>
</dbReference>
<dbReference type="InterPro" id="IPR011008">
    <property type="entry name" value="Dimeric_a/b-barrel"/>
</dbReference>
<organism evidence="2 3">
    <name type="scientific">Methanoculleus frigidifontis</name>
    <dbReference type="NCBI Taxonomy" id="2584085"/>
    <lineage>
        <taxon>Archaea</taxon>
        <taxon>Methanobacteriati</taxon>
        <taxon>Methanobacteriota</taxon>
        <taxon>Stenosarchaea group</taxon>
        <taxon>Methanomicrobia</taxon>
        <taxon>Methanomicrobiales</taxon>
        <taxon>Methanomicrobiaceae</taxon>
        <taxon>Methanoculleus</taxon>
    </lineage>
</organism>
<evidence type="ECO:0000259" key="1">
    <source>
        <dbReference type="PROSITE" id="PS51725"/>
    </source>
</evidence>
<feature type="domain" description="ABM" evidence="1">
    <location>
        <begin position="58"/>
        <end position="153"/>
    </location>
</feature>
<dbReference type="PROSITE" id="PS51725">
    <property type="entry name" value="ABM"/>
    <property type="match status" value="1"/>
</dbReference>
<sequence>MISIVIATLFGCTRHRTIPRGERILQKHSLERRGAAGDAPPHPAQGIRAIGPVESPVTMVVARMTRWKYKSGQREKALETLDEIMAIGMSGFRGDIILLAEEDPDTEVIVTFWDDDAAMKASAAQLFHPEGDLKGPLEQLQKYLTGPPEVTDFTVYAARARDVRPGAAPRPV</sequence>
<dbReference type="InterPro" id="IPR007138">
    <property type="entry name" value="ABM_dom"/>
</dbReference>
<dbReference type="SUPFAM" id="SSF54909">
    <property type="entry name" value="Dimeric alpha+beta barrel"/>
    <property type="match status" value="1"/>
</dbReference>
<protein>
    <recommendedName>
        <fullName evidence="1">ABM domain-containing protein</fullName>
    </recommendedName>
</protein>
<evidence type="ECO:0000313" key="2">
    <source>
        <dbReference type="EMBL" id="MDN7023756.1"/>
    </source>
</evidence>
<gene>
    <name evidence="2" type="ORF">FGU65_02400</name>
</gene>
<name>A0ABT8M745_9EURY</name>
<accession>A0ABT8M745</accession>
<reference evidence="2" key="1">
    <citation type="submission" date="2019-05" db="EMBL/GenBank/DDBJ databases">
        <title>Methanoculleus sp. FWC-SCC1, a methanogenic archaeon isolated from deep marine cold seep.</title>
        <authorList>
            <person name="Chen Y.-W."/>
            <person name="Chen S.-C."/>
            <person name="Teng N.-H."/>
            <person name="Lai M.-C."/>
        </authorList>
    </citation>
    <scope>NUCLEOTIDE SEQUENCE</scope>
    <source>
        <strain evidence="2">FWC-SCC1</strain>
    </source>
</reference>
<comment type="caution">
    <text evidence="2">The sequence shown here is derived from an EMBL/GenBank/DDBJ whole genome shotgun (WGS) entry which is preliminary data.</text>
</comment>
<keyword evidence="3" id="KW-1185">Reference proteome</keyword>
<proteinExistence type="predicted"/>
<evidence type="ECO:0000313" key="3">
    <source>
        <dbReference type="Proteomes" id="UP001168338"/>
    </source>
</evidence>
<dbReference type="EMBL" id="VCYH01000001">
    <property type="protein sequence ID" value="MDN7023756.1"/>
    <property type="molecule type" value="Genomic_DNA"/>
</dbReference>